<comment type="caution">
    <text evidence="17">The sequence shown here is derived from an EMBL/GenBank/DDBJ whole genome shotgun (WGS) entry which is preliminary data.</text>
</comment>
<reference evidence="17 18" key="1">
    <citation type="submission" date="2017-04" db="EMBL/GenBank/DDBJ databases">
        <title>Kefir bacterial isolates.</title>
        <authorList>
            <person name="Kim Y."/>
            <person name="Blasche S."/>
            <person name="Patil K.R."/>
        </authorList>
    </citation>
    <scope>NUCLEOTIDE SEQUENCE [LARGE SCALE GENOMIC DNA]</scope>
    <source>
        <strain evidence="17 18">KR-2</strain>
    </source>
</reference>
<feature type="domain" description="Secretin/TonB short N-terminal" evidence="16">
    <location>
        <begin position="71"/>
        <end position="122"/>
    </location>
</feature>
<evidence type="ECO:0000256" key="2">
    <source>
        <dbReference type="ARBA" id="ARBA00009810"/>
    </source>
</evidence>
<keyword evidence="8" id="KW-0408">Iron</keyword>
<dbReference type="Gene3D" id="2.40.170.20">
    <property type="entry name" value="TonB-dependent receptor, beta-barrel domain"/>
    <property type="match status" value="1"/>
</dbReference>
<evidence type="ECO:0000256" key="4">
    <source>
        <dbReference type="ARBA" id="ARBA00022452"/>
    </source>
</evidence>
<dbReference type="GO" id="GO:0015344">
    <property type="term" value="F:siderophore uptake transmembrane transporter activity"/>
    <property type="evidence" value="ECO:0007669"/>
    <property type="project" value="TreeGrafter"/>
</dbReference>
<dbReference type="InterPro" id="IPR036942">
    <property type="entry name" value="Beta-barrel_TonB_sf"/>
</dbReference>
<protein>
    <submittedName>
        <fullName evidence="17">TonB-dependent siderophore receptor</fullName>
    </submittedName>
</protein>
<evidence type="ECO:0000256" key="11">
    <source>
        <dbReference type="ARBA" id="ARBA00023136"/>
    </source>
</evidence>
<gene>
    <name evidence="17" type="ORF">B9K05_07845</name>
</gene>
<dbReference type="InterPro" id="IPR011662">
    <property type="entry name" value="Secretin/TonB_short_N"/>
</dbReference>
<evidence type="ECO:0000256" key="13">
    <source>
        <dbReference type="ARBA" id="ARBA00023237"/>
    </source>
</evidence>
<dbReference type="InterPro" id="IPR012910">
    <property type="entry name" value="Plug_dom"/>
</dbReference>
<keyword evidence="13 14" id="KW-0998">Cell outer membrane</keyword>
<evidence type="ECO:0000256" key="14">
    <source>
        <dbReference type="PROSITE-ProRule" id="PRU01360"/>
    </source>
</evidence>
<dbReference type="OrthoDB" id="9760333at2"/>
<keyword evidence="6 14" id="KW-0812">Transmembrane</keyword>
<evidence type="ECO:0000256" key="10">
    <source>
        <dbReference type="ARBA" id="ARBA00023077"/>
    </source>
</evidence>
<evidence type="ECO:0000313" key="18">
    <source>
        <dbReference type="Proteomes" id="UP000216033"/>
    </source>
</evidence>
<keyword evidence="18" id="KW-1185">Reference proteome</keyword>
<dbReference type="Pfam" id="PF07660">
    <property type="entry name" value="STN"/>
    <property type="match status" value="1"/>
</dbReference>
<evidence type="ECO:0000313" key="17">
    <source>
        <dbReference type="EMBL" id="PAL26008.1"/>
    </source>
</evidence>
<evidence type="ECO:0000256" key="1">
    <source>
        <dbReference type="ARBA" id="ARBA00004571"/>
    </source>
</evidence>
<comment type="similarity">
    <text evidence="2 14 15">Belongs to the TonB-dependent receptor family.</text>
</comment>
<dbReference type="InterPro" id="IPR037066">
    <property type="entry name" value="Plug_dom_sf"/>
</dbReference>
<evidence type="ECO:0000256" key="9">
    <source>
        <dbReference type="ARBA" id="ARBA00023065"/>
    </source>
</evidence>
<dbReference type="InterPro" id="IPR000531">
    <property type="entry name" value="Beta-barrel_TonB"/>
</dbReference>
<organism evidence="17 18">
    <name type="scientific">Acetobacter syzygii</name>
    <dbReference type="NCBI Taxonomy" id="146476"/>
    <lineage>
        <taxon>Bacteria</taxon>
        <taxon>Pseudomonadati</taxon>
        <taxon>Pseudomonadota</taxon>
        <taxon>Alphaproteobacteria</taxon>
        <taxon>Acetobacterales</taxon>
        <taxon>Acetobacteraceae</taxon>
        <taxon>Acetobacter</taxon>
    </lineage>
</organism>
<dbReference type="NCBIfam" id="TIGR01783">
    <property type="entry name" value="TonB-siderophor"/>
    <property type="match status" value="1"/>
</dbReference>
<dbReference type="InterPro" id="IPR039426">
    <property type="entry name" value="TonB-dep_rcpt-like"/>
</dbReference>
<dbReference type="SUPFAM" id="SSF56935">
    <property type="entry name" value="Porins"/>
    <property type="match status" value="1"/>
</dbReference>
<sequence length="842" mass="92466">MARTGWTVSHSKAFWARRALFLASSTMLGGAVIGTVSATAAPVVSIATKSFLISPQPLANALTTFGMQSGWQISVPDTLTAKLSSPGVSGSFAPDVALSHLLAGTGLTYQVSGSHSVIIKKASANITLGPVRVGGTVAHQDPTGPGVGYFAENTMAGTKTDTPIIEIPNSIYVVTKQQMVDQQAQKLTEALRYSPGIYAEPQGTELTGAASGSGIRQRGFITSQYVDGIMSNSYTAGETAFLDRIEVVNGPASVMYGQVNPGGMIGTSLKKPTATPLHDVSVGFGNWGRYEATFDISDKITKTGNLRYRVAAIGVTQGAQTEYVHYKRLGVLPSLTWDIDPKTSLTLVGGYIYTPFSGTTATEYPLIGTLIPGPEGRVSRRTFYGDPKFNHNSAQDAMFEYQFRHEFNKYITFNQSFRYERSQDHDQYMPFWGRVSPTEFVRVPWDSNGINRTIGLDTKLTGHIATGPVSQIWVVGSDFRQIKSYSNYSMGDNDVINIYHPVYDLDMTCIKNPWSCNVEKYPSWTNYFQEGVYFQDQIKWKGLSILLGGRQDWFNSHTVGATRDYNTDGSTTTIIDSHSHMAQSAFTWRAGLVYKLSFGLAPYFSYATSFIPQTTRNWRGNPFSPLTGKQYEAGLKYQVPGSSILLTAAAFHINENHFLITDPDHPNYSADAGRVASKGVELSANANITKDLRLTASYTYDSVRYAKSNLTQAVIDAATGETGDKVSERGKYVQSVPRNMMSAFFDYTVPQSFVKGFGINWGIRYTGFTYADAANSFKVPAYVLFDVGAHYDFGQVFPALKGLRSQIAISNLTNRYYITSCGRNDCYLGQGRRVYGNLSYSW</sequence>
<evidence type="ECO:0000256" key="3">
    <source>
        <dbReference type="ARBA" id="ARBA00022448"/>
    </source>
</evidence>
<name>A0A270BLV2_9PROT</name>
<keyword evidence="7" id="KW-0732">Signal</keyword>
<dbReference type="Gene3D" id="3.55.50.30">
    <property type="match status" value="1"/>
</dbReference>
<dbReference type="InterPro" id="IPR010105">
    <property type="entry name" value="TonB_sidphr_rcpt"/>
</dbReference>
<keyword evidence="3 14" id="KW-0813">Transport</keyword>
<dbReference type="PROSITE" id="PS52016">
    <property type="entry name" value="TONB_DEPENDENT_REC_3"/>
    <property type="match status" value="1"/>
</dbReference>
<keyword evidence="11 14" id="KW-0472">Membrane</keyword>
<dbReference type="GO" id="GO:0015891">
    <property type="term" value="P:siderophore transport"/>
    <property type="evidence" value="ECO:0007669"/>
    <property type="project" value="InterPro"/>
</dbReference>
<dbReference type="PANTHER" id="PTHR32552:SF68">
    <property type="entry name" value="FERRICHROME OUTER MEMBRANE TRANSPORTER_PHAGE RECEPTOR"/>
    <property type="match status" value="1"/>
</dbReference>
<dbReference type="PANTHER" id="PTHR32552">
    <property type="entry name" value="FERRICHROME IRON RECEPTOR-RELATED"/>
    <property type="match status" value="1"/>
</dbReference>
<keyword evidence="10 15" id="KW-0798">TonB box</keyword>
<dbReference type="Gene3D" id="2.170.130.10">
    <property type="entry name" value="TonB-dependent receptor, plug domain"/>
    <property type="match status" value="1"/>
</dbReference>
<comment type="subcellular location">
    <subcellularLocation>
        <location evidence="1 14">Cell outer membrane</location>
        <topology evidence="1 14">Multi-pass membrane protein</topology>
    </subcellularLocation>
</comment>
<dbReference type="CDD" id="cd01347">
    <property type="entry name" value="ligand_gated_channel"/>
    <property type="match status" value="1"/>
</dbReference>
<keyword evidence="5" id="KW-0410">Iron transport</keyword>
<evidence type="ECO:0000256" key="8">
    <source>
        <dbReference type="ARBA" id="ARBA00023004"/>
    </source>
</evidence>
<proteinExistence type="inferred from homology"/>
<accession>A0A270BLV2</accession>
<dbReference type="Pfam" id="PF00593">
    <property type="entry name" value="TonB_dep_Rec_b-barrel"/>
    <property type="match status" value="1"/>
</dbReference>
<evidence type="ECO:0000256" key="12">
    <source>
        <dbReference type="ARBA" id="ARBA00023170"/>
    </source>
</evidence>
<evidence type="ECO:0000256" key="7">
    <source>
        <dbReference type="ARBA" id="ARBA00022729"/>
    </source>
</evidence>
<dbReference type="Proteomes" id="UP000216033">
    <property type="component" value="Unassembled WGS sequence"/>
</dbReference>
<dbReference type="Pfam" id="PF07715">
    <property type="entry name" value="Plug"/>
    <property type="match status" value="1"/>
</dbReference>
<evidence type="ECO:0000256" key="5">
    <source>
        <dbReference type="ARBA" id="ARBA00022496"/>
    </source>
</evidence>
<dbReference type="SMART" id="SM00965">
    <property type="entry name" value="STN"/>
    <property type="match status" value="1"/>
</dbReference>
<keyword evidence="12 17" id="KW-0675">Receptor</keyword>
<evidence type="ECO:0000259" key="16">
    <source>
        <dbReference type="SMART" id="SM00965"/>
    </source>
</evidence>
<dbReference type="AlphaFoldDB" id="A0A270BLV2"/>
<dbReference type="EMBL" id="NDFP01000006">
    <property type="protein sequence ID" value="PAL26008.1"/>
    <property type="molecule type" value="Genomic_DNA"/>
</dbReference>
<keyword evidence="4 14" id="KW-1134">Transmembrane beta strand</keyword>
<dbReference type="GO" id="GO:0009279">
    <property type="term" value="C:cell outer membrane"/>
    <property type="evidence" value="ECO:0007669"/>
    <property type="project" value="UniProtKB-SubCell"/>
</dbReference>
<evidence type="ECO:0000256" key="15">
    <source>
        <dbReference type="RuleBase" id="RU003357"/>
    </source>
</evidence>
<keyword evidence="9" id="KW-0406">Ion transport</keyword>
<dbReference type="RefSeq" id="WP_095351390.1">
    <property type="nucleotide sequence ID" value="NZ_NDFO01000006.1"/>
</dbReference>
<dbReference type="GO" id="GO:0038023">
    <property type="term" value="F:signaling receptor activity"/>
    <property type="evidence" value="ECO:0007669"/>
    <property type="project" value="InterPro"/>
</dbReference>
<evidence type="ECO:0000256" key="6">
    <source>
        <dbReference type="ARBA" id="ARBA00022692"/>
    </source>
</evidence>